<feature type="region of interest" description="Disordered" evidence="1">
    <location>
        <begin position="1557"/>
        <end position="1600"/>
    </location>
</feature>
<feature type="compositionally biased region" description="Low complexity" evidence="1">
    <location>
        <begin position="2789"/>
        <end position="2801"/>
    </location>
</feature>
<feature type="region of interest" description="Disordered" evidence="1">
    <location>
        <begin position="1164"/>
        <end position="1224"/>
    </location>
</feature>
<dbReference type="InterPro" id="IPR001623">
    <property type="entry name" value="DnaJ_domain"/>
</dbReference>
<dbReference type="PANTHER" id="PTHR44665:SF1">
    <property type="entry name" value="DNAJ HOMOLOG SUBFAMILY C MEMBER 14"/>
    <property type="match status" value="1"/>
</dbReference>
<feature type="region of interest" description="Disordered" evidence="1">
    <location>
        <begin position="2426"/>
        <end position="2455"/>
    </location>
</feature>
<feature type="region of interest" description="Disordered" evidence="1">
    <location>
        <begin position="1402"/>
        <end position="1441"/>
    </location>
</feature>
<feature type="compositionally biased region" description="Basic and acidic residues" evidence="1">
    <location>
        <begin position="1882"/>
        <end position="1899"/>
    </location>
</feature>
<dbReference type="CDD" id="cd06257">
    <property type="entry name" value="DnaJ"/>
    <property type="match status" value="1"/>
</dbReference>
<name>A0A086KFB1_TOXGO</name>
<feature type="compositionally biased region" description="Basic and acidic residues" evidence="1">
    <location>
        <begin position="2628"/>
        <end position="2639"/>
    </location>
</feature>
<feature type="compositionally biased region" description="Low complexity" evidence="1">
    <location>
        <begin position="62"/>
        <end position="72"/>
    </location>
</feature>
<feature type="region of interest" description="Disordered" evidence="1">
    <location>
        <begin position="1623"/>
        <end position="1719"/>
    </location>
</feature>
<sequence length="3043" mass="320140">MRSLSRSTQPAHSETADGLPPSPVQEQLVLLQKLLQHLQGRQNKLQLQMNLIQQLQAQLSRRSGQSQGDSRGNLACSSATADLHPRESRTSTAFSTAPSWVNDFVSFQPLAGRESSIVPKLSNSYARDVANVEESHKVEVQHEARFSRASHDTCAAARRPPLHLDAALDCLARHIDTPLRPLLRQQFIADVVAVTASSGSAHVPILQSAVSGHPSISVQDVPAAEIPSSVPKPPSFSTFLNPCSSFLNPLEPVSSESAAPHLEQSATLTSSPLSCSVPFPGDVRFFKEPPLVASTSIHRHPSRLYSRAQMCSAETDVRESLTSQPPALGRGPGRPEKACPWPAGDSQHPTSLFAVQSQTGVASAPQRSACNRSVDLGNRFSKLSNDESVPSAQETGPMPFLLNSEETTFRFCSSSASRAAISSASAVAATADRTGSGSGEPKPEKTTSYISLPISPESTFFFGSTGVASKFENALEDTASCSTAHPFLSLHSCSLSSSEPSLQSSTGPASCLSASVPSSTSGSCPLSMMQSPSSNPQGAETSSGTVDASDGKGSSDSCLPPRCLGVAEQLMPHRRQPSRRCKHEAAVDTTLWWQKRKKVAFRPAAHQGSTSNESAGRASGEEGKSRSVAGKAIGKSETSVARRDKPSGASLTSEGDSDDFSGIDSRQQVATHSKEAASAHASHSSNASASSRVAAVSASSEAGTVASTEALSMQRKGGNEGCEGLPRTLCHIPANESKTDTLGRSASNLGNKGSDGRRGSVAEAPEALGVEHVLSLAQAGGETGAMLLGLPLSRGPDFQVDEEVLLAREGFADSVRSAECRSEASERECAVMLEQLFQGASASAGAQTAGSDAEGVSANSAKRRRPWRGEKTQKGGKHNAEETVEASGRRSCKRARSSFVNKTRSVPATESQAGAASPSARGEPGKEQRLITEETEDISLPNHLEEADEDADEFLTFIGSPSSRRAGRGRSPRWIVSHPSPRCPAAHVVPHWIPNECKPIARICRGGPSPLSDSPCSLSSLRPPRLHHAGFSRPRRRGRGSCTRFQSLHNCRSPPVPSTCDSGGPSFFFDSKPSFASSFCPLSASCASSFSYVSSPALSPASLSTSSPCSPSSSPSFLSFGPALYSASCSSELIARSAERQSARLAAADGSDVSATFQGRREAVAENTCSQQGHPFSLSRARGRSRSAESSSSRQRRNHLPQGGGQGIHCSRRRSQEAQAGEVMGPSCSPFSVQGSSFNSASLAFNAAVASSPATHTPIRSGDEAPSSLNGDNAFCGEVCPASEASGPRGSGRFEAACDATAPANDAQRKGGLRPACARGVGEVSPRTEEKEETTRRLQDLHVYPSLSSTLNPCSSAPSVSSRSPSFSATTSPPLNPHFKLSPSQIDSDRLSCRRPLCSQPARKDALVSGESTCEALAESEGGAPRPASGQDSGDSRRGPAAACCIEEAVPVRMPVSRESTSGIDLVGSLMGATKEASLTFDVGAQERQQTADTETELAWSVRGVGAGEKLGTENEGHNKEGIRDELQSTRAVSKTEAVPLRSSSRCRSISSLACVGKAEREGKSRDQEAQREAAQGDRTDDRDAEKGNGKGRSNKGGEACEVEILASALVPSSVCSRLALQQTKTKTEGDKPSLARSEPLTTGSGRAKESSKESQTEKEKAGQRPDKTTRRRKKSLDQGEGITNRTKSGESGKSKSVGSEPDKAWKSEDQTANVTTGSNVTFTEASTGRCETARKCHTQAVMDAFCNPSADCVSFSPSVHVLSSPFSLSSRAQFPSGTAPVACVRFAGSDVKGRRGLSNALAGSQDPPGRPGGPSGPRSENEPATGPQEPAGVRGASEEVSRMRCSWTSKEEGDDVDFAARKMVEEKEDRGDTGDTGGDNRGGRGREEDLKQGAERGRGIRSGGTTDDGDTRTGTVKRGHIERGDSCESKNWSEGVKMIAAMKERNELGVAGSGEEESTSDAGEAITRLVESKTQQTEEEGRGEWSLQGVHETTEGETINARGVRDEPGGRESRAGSWIDEKKASNVEKRIEGQGGKEKSEAREGHGGSQVKNSRRKHTPETSQAGTDASSLPTGRQEKTPDCVGGDVELKGHSGERTAQGDAEESQMRQADEAEQRCRRESLVPEDDNQKARKARQREGRGNRKKRKTDCEEVDEIPLHVIHDEDDIAELHVDLIKRERERETESRDRTAKEEANHVSFVKEVMVVEQELSLPPVPASPPVTRCRRMPPLLSGEERRKRSATHLDATFASFCRPTTGKEASNSLCASAKAKAPRMSQLYRGSILSSPLTGPGQAPPSCEKPLGWGAFPRPRIPDGVALKGHAAETVVSEPVTGLAPKGQPGGRGEPAGAELRGEIKGRVGRGDEISEEKVSRSQRGSPAAAALCPLHGARDLGLLDYRSVGSPGTTSRRLSRATVSLATGQGNTRAAGVVGGEGATAETDRDSSARRGGARGSGRCPCCLKIVNLFRQFSFVRRLLGGSHPLGPFTLSPPSRVSTSTRRGSASSAARAAAPGAARPSLVRRGTLLQVQWRFEDGARGSGCRVSKVSLSGKDPMVGTYFLRPELGGAAPATWGRPDPGAPRPCREPGCDGDTAQTRTTQGTERMTQSPEDRTASSPASFFAPFASKKTGETLGEKATDRASGSGGSVDSRGGGGQGGREGATGGEVETPSGAKPVAKLANVVAGWSGTFTCLEGHVFDRSYEELERGKWCPVCSAAALLTSAAKRSAMRHDRQVEEKFRERQQKLIQEARQQFAATAAGISGSAGTAGNTARVVPPCMAKKKHSSGSVPTAPGQGPATGPVGSGDAPPKRNVDRFRAPFAEFDHGMQEQLRRQAQEDVRLYSSCGPGQNGSKKEADGPERPSGPYIPQNNPPVSAAAAATAAAFAARAAGGATAVGGSSAGGVGGREGGNSSAGRQGVAGQNPEVVPGSPKAETTAGQRSLHASKEDQHGARGDTKTAGKPLTEAQALAVRRVLACKQTSAWSILQIARPSRDTSPQSLRSQARAAFRQLALLVHPDKNPHPRAAEAMHLVTGAFQQLIGHR</sequence>
<feature type="region of interest" description="Disordered" evidence="1">
    <location>
        <begin position="2334"/>
        <end position="2354"/>
    </location>
</feature>
<feature type="compositionally biased region" description="Low complexity" evidence="1">
    <location>
        <begin position="2614"/>
        <end position="2626"/>
    </location>
</feature>
<protein>
    <submittedName>
        <fullName evidence="2">DnaJ domain-containing protein</fullName>
    </submittedName>
</protein>
<organism evidence="2 3">
    <name type="scientific">Toxoplasma gondii p89</name>
    <dbReference type="NCBI Taxonomy" id="943119"/>
    <lineage>
        <taxon>Eukaryota</taxon>
        <taxon>Sar</taxon>
        <taxon>Alveolata</taxon>
        <taxon>Apicomplexa</taxon>
        <taxon>Conoidasida</taxon>
        <taxon>Coccidia</taxon>
        <taxon>Eucoccidiorida</taxon>
        <taxon>Eimeriorina</taxon>
        <taxon>Sarcocystidae</taxon>
        <taxon>Toxoplasma</taxon>
    </lineage>
</organism>
<feature type="compositionally biased region" description="Basic and acidic residues" evidence="1">
    <location>
        <begin position="2944"/>
        <end position="2958"/>
    </location>
</feature>
<gene>
    <name evidence="2" type="ORF">TGP89_224670</name>
</gene>
<feature type="region of interest" description="Disordered" evidence="1">
    <location>
        <begin position="2484"/>
        <end position="2516"/>
    </location>
</feature>
<feature type="region of interest" description="Disordered" evidence="1">
    <location>
        <begin position="2779"/>
        <end position="2813"/>
    </location>
</feature>
<feature type="compositionally biased region" description="Low complexity" evidence="1">
    <location>
        <begin position="678"/>
        <end position="710"/>
    </location>
</feature>
<feature type="compositionally biased region" description="Polar residues" evidence="1">
    <location>
        <begin position="2062"/>
        <end position="2075"/>
    </location>
</feature>
<feature type="region of interest" description="Disordered" evidence="1">
    <location>
        <begin position="426"/>
        <end position="450"/>
    </location>
</feature>
<dbReference type="EMBL" id="AEYI02000972">
    <property type="protein sequence ID" value="KFG43079.1"/>
    <property type="molecule type" value="Genomic_DNA"/>
</dbReference>
<evidence type="ECO:0000256" key="1">
    <source>
        <dbReference type="SAM" id="MobiDB-lite"/>
    </source>
</evidence>
<feature type="compositionally biased region" description="Basic and acidic residues" evidence="1">
    <location>
        <begin position="1558"/>
        <end position="1589"/>
    </location>
</feature>
<feature type="region of interest" description="Disordered" evidence="1">
    <location>
        <begin position="1305"/>
        <end position="1387"/>
    </location>
</feature>
<feature type="compositionally biased region" description="Basic and acidic residues" evidence="1">
    <location>
        <begin position="867"/>
        <end position="881"/>
    </location>
</feature>
<feature type="compositionally biased region" description="Basic and acidic residues" evidence="1">
    <location>
        <begin position="1859"/>
        <end position="1874"/>
    </location>
</feature>
<feature type="compositionally biased region" description="Polar residues" evidence="1">
    <location>
        <begin position="898"/>
        <end position="914"/>
    </location>
</feature>
<feature type="compositionally biased region" description="Low complexity" evidence="1">
    <location>
        <begin position="1353"/>
        <end position="1373"/>
    </location>
</feature>
<feature type="region of interest" description="Disordered" evidence="1">
    <location>
        <begin position="2213"/>
        <end position="2241"/>
    </location>
</feature>
<feature type="compositionally biased region" description="Low complexity" evidence="1">
    <location>
        <begin position="2490"/>
        <end position="2516"/>
    </location>
</feature>
<feature type="region of interest" description="Disordered" evidence="1">
    <location>
        <begin position="2568"/>
        <end position="2672"/>
    </location>
</feature>
<feature type="region of interest" description="Disordered" evidence="1">
    <location>
        <begin position="522"/>
        <end position="560"/>
    </location>
</feature>
<reference evidence="2 3" key="1">
    <citation type="submission" date="2014-03" db="EMBL/GenBank/DDBJ databases">
        <authorList>
            <person name="Sibley D."/>
            <person name="Venepally P."/>
            <person name="Karamycheva S."/>
            <person name="Hadjithomas M."/>
            <person name="Khan A."/>
            <person name="Brunk B."/>
            <person name="Roos D."/>
            <person name="Caler E."/>
            <person name="Lorenzi H."/>
        </authorList>
    </citation>
    <scope>NUCLEOTIDE SEQUENCE [LARGE SCALE GENOMIC DNA]</scope>
    <source>
        <strain evidence="3">p89</strain>
    </source>
</reference>
<dbReference type="InterPro" id="IPR036869">
    <property type="entry name" value="J_dom_sf"/>
</dbReference>
<feature type="compositionally biased region" description="Basic and acidic residues" evidence="1">
    <location>
        <begin position="1701"/>
        <end position="1710"/>
    </location>
</feature>
<proteinExistence type="predicted"/>
<dbReference type="InterPro" id="IPR052317">
    <property type="entry name" value="Viral_replicn-host_int_reg"/>
</dbReference>
<feature type="region of interest" description="Disordered" evidence="1">
    <location>
        <begin position="844"/>
        <end position="928"/>
    </location>
</feature>
<feature type="compositionally biased region" description="Basic and acidic residues" evidence="1">
    <location>
        <begin position="2107"/>
        <end position="2143"/>
    </location>
</feature>
<dbReference type="Proteomes" id="UP000028828">
    <property type="component" value="Unassembled WGS sequence"/>
</dbReference>
<dbReference type="SUPFAM" id="SSF46565">
    <property type="entry name" value="Chaperone J-domain"/>
    <property type="match status" value="1"/>
</dbReference>
<feature type="region of interest" description="Disordered" evidence="1">
    <location>
        <begin position="1796"/>
        <end position="1934"/>
    </location>
</feature>
<feature type="compositionally biased region" description="Low complexity" evidence="1">
    <location>
        <begin position="844"/>
        <end position="853"/>
    </location>
</feature>
<comment type="caution">
    <text evidence="2">The sequence shown here is derived from an EMBL/GenBank/DDBJ whole genome shotgun (WGS) entry which is preliminary data.</text>
</comment>
<evidence type="ECO:0000313" key="3">
    <source>
        <dbReference type="Proteomes" id="UP000028828"/>
    </source>
</evidence>
<feature type="compositionally biased region" description="Polar residues" evidence="1">
    <location>
        <begin position="2593"/>
        <end position="2608"/>
    </location>
</feature>
<feature type="region of interest" description="Disordered" evidence="1">
    <location>
        <begin position="2893"/>
        <end position="2961"/>
    </location>
</feature>
<feature type="region of interest" description="Disordered" evidence="1">
    <location>
        <begin position="733"/>
        <end position="760"/>
    </location>
</feature>
<dbReference type="VEuPathDB" id="ToxoDB:TGP89_224670"/>
<dbReference type="PANTHER" id="PTHR44665">
    <property type="entry name" value="DNAJ HOMOLOG SUBFAMILY C MEMBER 14"/>
    <property type="match status" value="1"/>
</dbReference>
<feature type="region of interest" description="Disordered" evidence="1">
    <location>
        <begin position="1"/>
        <end position="22"/>
    </location>
</feature>
<dbReference type="Gene3D" id="1.10.287.110">
    <property type="entry name" value="DnaJ domain"/>
    <property type="match status" value="1"/>
</dbReference>
<feature type="compositionally biased region" description="Polar residues" evidence="1">
    <location>
        <begin position="1"/>
        <end position="12"/>
    </location>
</feature>
<feature type="region of interest" description="Disordered" evidence="1">
    <location>
        <begin position="2842"/>
        <end position="2873"/>
    </location>
</feature>
<feature type="compositionally biased region" description="Polar residues" evidence="1">
    <location>
        <begin position="522"/>
        <end position="557"/>
    </location>
</feature>
<feature type="compositionally biased region" description="Polar residues" evidence="1">
    <location>
        <begin position="740"/>
        <end position="751"/>
    </location>
</feature>
<evidence type="ECO:0000313" key="2">
    <source>
        <dbReference type="EMBL" id="KFG43079.1"/>
    </source>
</evidence>
<feature type="compositionally biased region" description="Gly residues" evidence="1">
    <location>
        <begin position="2899"/>
        <end position="2909"/>
    </location>
</feature>
<dbReference type="OrthoDB" id="349242at2759"/>
<feature type="region of interest" description="Disordered" evidence="1">
    <location>
        <begin position="601"/>
        <end position="721"/>
    </location>
</feature>
<feature type="compositionally biased region" description="Basic and acidic residues" evidence="1">
    <location>
        <begin position="1326"/>
        <end position="1340"/>
    </location>
</feature>
<feature type="compositionally biased region" description="Basic and acidic residues" evidence="1">
    <location>
        <begin position="1920"/>
        <end position="1929"/>
    </location>
</feature>
<feature type="region of interest" description="Disordered" evidence="1">
    <location>
        <begin position="62"/>
        <end position="92"/>
    </location>
</feature>
<feature type="compositionally biased region" description="Basic and acidic residues" evidence="1">
    <location>
        <begin position="2004"/>
        <end position="2047"/>
    </location>
</feature>
<feature type="compositionally biased region" description="Gly residues" evidence="1">
    <location>
        <begin position="2643"/>
        <end position="2664"/>
    </location>
</feature>
<accession>A0A086KFB1</accession>
<feature type="region of interest" description="Disordered" evidence="1">
    <location>
        <begin position="1948"/>
        <end position="2153"/>
    </location>
</feature>
<feature type="compositionally biased region" description="Basic and acidic residues" evidence="1">
    <location>
        <begin position="1647"/>
        <end position="1669"/>
    </location>
</feature>